<feature type="transmembrane region" description="Helical" evidence="9">
    <location>
        <begin position="144"/>
        <end position="165"/>
    </location>
</feature>
<organism evidence="12 13">
    <name type="scientific">Gryllotalpicola koreensis</name>
    <dbReference type="NCBI Taxonomy" id="993086"/>
    <lineage>
        <taxon>Bacteria</taxon>
        <taxon>Bacillati</taxon>
        <taxon>Actinomycetota</taxon>
        <taxon>Actinomycetes</taxon>
        <taxon>Micrococcales</taxon>
        <taxon>Microbacteriaceae</taxon>
        <taxon>Gryllotalpicola</taxon>
    </lineage>
</organism>
<dbReference type="GO" id="GO:0016301">
    <property type="term" value="F:kinase activity"/>
    <property type="evidence" value="ECO:0007669"/>
    <property type="project" value="UniProtKB-KW"/>
</dbReference>
<comment type="caution">
    <text evidence="12">The sequence shown here is derived from an EMBL/GenBank/DDBJ whole genome shotgun (WGS) entry which is preliminary data.</text>
</comment>
<dbReference type="InterPro" id="IPR011712">
    <property type="entry name" value="Sig_transdc_His_kin_sub3_dim/P"/>
</dbReference>
<evidence type="ECO:0000256" key="8">
    <source>
        <dbReference type="ARBA" id="ARBA00023012"/>
    </source>
</evidence>
<dbReference type="Proteomes" id="UP001501079">
    <property type="component" value="Unassembled WGS sequence"/>
</dbReference>
<sequence length="399" mass="42373">MRTITGRQFGFDVAAAALFALVCGFIMLVNLRGLGSERLQFVPLLLITAAVALRRLSPAVALALAWISAIAQLGLRLDPSIHNLGICAVLFATAAYGGRVLRWFGLASAVAGATVATAYLLVVQSWFGGVSYYPLLFPGQLRDFSLLFIGSLALLVLSWVSGLLIRSTRAGRAAREREEEARHDADLAEYRVVVEQERNRIARDMHDVVAHSLAVVIAQADGARFAASARPEVAVGALETISSVARDALGDVRMLLAELRHDEGSTPQPSVADLDALFGQLRGAGLELRVHESGERRSLGAGHDIAAYRIIQEGLTNALRHGTRGEPVDLTLFWAADALHLELVNAVGSATDTAGVGHGLPGMRERAQLAGGMLEARADDVGHFVVRAGIPFGPAGVTT</sequence>
<keyword evidence="6 12" id="KW-0418">Kinase</keyword>
<keyword evidence="8" id="KW-0902">Two-component regulatory system</keyword>
<keyword evidence="9" id="KW-1133">Transmembrane helix</keyword>
<dbReference type="InterPro" id="IPR055558">
    <property type="entry name" value="DUF7134"/>
</dbReference>
<evidence type="ECO:0000313" key="13">
    <source>
        <dbReference type="Proteomes" id="UP001501079"/>
    </source>
</evidence>
<evidence type="ECO:0000259" key="11">
    <source>
        <dbReference type="Pfam" id="PF23539"/>
    </source>
</evidence>
<dbReference type="EMBL" id="BAABBW010000002">
    <property type="protein sequence ID" value="GAA4171839.1"/>
    <property type="molecule type" value="Genomic_DNA"/>
</dbReference>
<proteinExistence type="predicted"/>
<dbReference type="EC" id="2.7.13.3" evidence="2"/>
<evidence type="ECO:0000256" key="3">
    <source>
        <dbReference type="ARBA" id="ARBA00022553"/>
    </source>
</evidence>
<gene>
    <name evidence="12" type="ORF">GCM10022287_11710</name>
</gene>
<evidence type="ECO:0000256" key="5">
    <source>
        <dbReference type="ARBA" id="ARBA00022741"/>
    </source>
</evidence>
<dbReference type="RefSeq" id="WP_344752358.1">
    <property type="nucleotide sequence ID" value="NZ_BAABBW010000002.1"/>
</dbReference>
<feature type="transmembrane region" description="Helical" evidence="9">
    <location>
        <begin position="79"/>
        <end position="96"/>
    </location>
</feature>
<accession>A0ABP7ZW07</accession>
<evidence type="ECO:0000256" key="2">
    <source>
        <dbReference type="ARBA" id="ARBA00012438"/>
    </source>
</evidence>
<keyword evidence="5" id="KW-0547">Nucleotide-binding</keyword>
<comment type="catalytic activity">
    <reaction evidence="1">
        <text>ATP + protein L-histidine = ADP + protein N-phospho-L-histidine.</text>
        <dbReference type="EC" id="2.7.13.3"/>
    </reaction>
</comment>
<dbReference type="PANTHER" id="PTHR24421:SF10">
    <property type="entry name" value="NITRATE_NITRITE SENSOR PROTEIN NARQ"/>
    <property type="match status" value="1"/>
</dbReference>
<dbReference type="PANTHER" id="PTHR24421">
    <property type="entry name" value="NITRATE/NITRITE SENSOR PROTEIN NARX-RELATED"/>
    <property type="match status" value="1"/>
</dbReference>
<feature type="transmembrane region" description="Helical" evidence="9">
    <location>
        <begin position="43"/>
        <end position="67"/>
    </location>
</feature>
<keyword evidence="13" id="KW-1185">Reference proteome</keyword>
<keyword evidence="9" id="KW-0812">Transmembrane</keyword>
<feature type="transmembrane region" description="Helical" evidence="9">
    <location>
        <begin position="13"/>
        <end position="31"/>
    </location>
</feature>
<dbReference type="Gene3D" id="1.20.5.1930">
    <property type="match status" value="1"/>
</dbReference>
<evidence type="ECO:0000256" key="6">
    <source>
        <dbReference type="ARBA" id="ARBA00022777"/>
    </source>
</evidence>
<evidence type="ECO:0000256" key="4">
    <source>
        <dbReference type="ARBA" id="ARBA00022679"/>
    </source>
</evidence>
<keyword evidence="9" id="KW-0472">Membrane</keyword>
<evidence type="ECO:0000256" key="9">
    <source>
        <dbReference type="SAM" id="Phobius"/>
    </source>
</evidence>
<feature type="domain" description="Signal transduction histidine kinase subgroup 3 dimerisation and phosphoacceptor" evidence="10">
    <location>
        <begin position="197"/>
        <end position="262"/>
    </location>
</feature>
<keyword evidence="3" id="KW-0597">Phosphoprotein</keyword>
<dbReference type="Pfam" id="PF07730">
    <property type="entry name" value="HisKA_3"/>
    <property type="match status" value="1"/>
</dbReference>
<protein>
    <recommendedName>
        <fullName evidence="2">histidine kinase</fullName>
        <ecNumber evidence="2">2.7.13.3</ecNumber>
    </recommendedName>
</protein>
<evidence type="ECO:0000256" key="1">
    <source>
        <dbReference type="ARBA" id="ARBA00000085"/>
    </source>
</evidence>
<dbReference type="InterPro" id="IPR036890">
    <property type="entry name" value="HATPase_C_sf"/>
</dbReference>
<evidence type="ECO:0000313" key="12">
    <source>
        <dbReference type="EMBL" id="GAA4171839.1"/>
    </source>
</evidence>
<feature type="domain" description="DUF7134" evidence="11">
    <location>
        <begin position="5"/>
        <end position="168"/>
    </location>
</feature>
<name>A0ABP7ZW07_9MICO</name>
<dbReference type="CDD" id="cd16917">
    <property type="entry name" value="HATPase_UhpB-NarQ-NarX-like"/>
    <property type="match status" value="1"/>
</dbReference>
<dbReference type="SUPFAM" id="SSF55874">
    <property type="entry name" value="ATPase domain of HSP90 chaperone/DNA topoisomerase II/histidine kinase"/>
    <property type="match status" value="1"/>
</dbReference>
<keyword evidence="7" id="KW-0067">ATP-binding</keyword>
<dbReference type="Pfam" id="PF23539">
    <property type="entry name" value="DUF7134"/>
    <property type="match status" value="1"/>
</dbReference>
<dbReference type="InterPro" id="IPR050482">
    <property type="entry name" value="Sensor_HK_TwoCompSys"/>
</dbReference>
<keyword evidence="4" id="KW-0808">Transferase</keyword>
<evidence type="ECO:0000256" key="7">
    <source>
        <dbReference type="ARBA" id="ARBA00022840"/>
    </source>
</evidence>
<evidence type="ECO:0000259" key="10">
    <source>
        <dbReference type="Pfam" id="PF07730"/>
    </source>
</evidence>
<feature type="transmembrane region" description="Helical" evidence="9">
    <location>
        <begin position="103"/>
        <end position="124"/>
    </location>
</feature>
<dbReference type="Gene3D" id="3.30.565.10">
    <property type="entry name" value="Histidine kinase-like ATPase, C-terminal domain"/>
    <property type="match status" value="1"/>
</dbReference>
<reference evidence="13" key="1">
    <citation type="journal article" date="2019" name="Int. J. Syst. Evol. Microbiol.">
        <title>The Global Catalogue of Microorganisms (GCM) 10K type strain sequencing project: providing services to taxonomists for standard genome sequencing and annotation.</title>
        <authorList>
            <consortium name="The Broad Institute Genomics Platform"/>
            <consortium name="The Broad Institute Genome Sequencing Center for Infectious Disease"/>
            <person name="Wu L."/>
            <person name="Ma J."/>
        </authorList>
    </citation>
    <scope>NUCLEOTIDE SEQUENCE [LARGE SCALE GENOMIC DNA]</scope>
    <source>
        <strain evidence="13">JCM 17591</strain>
    </source>
</reference>